<keyword evidence="1" id="KW-0472">Membrane</keyword>
<keyword evidence="1" id="KW-0812">Transmembrane</keyword>
<name>A0A835CCM1_9FABA</name>
<dbReference type="AlphaFoldDB" id="A0A835CCM1"/>
<feature type="transmembrane region" description="Helical" evidence="1">
    <location>
        <begin position="82"/>
        <end position="103"/>
    </location>
</feature>
<proteinExistence type="predicted"/>
<feature type="transmembrane region" description="Helical" evidence="1">
    <location>
        <begin position="124"/>
        <end position="144"/>
    </location>
</feature>
<protein>
    <submittedName>
        <fullName evidence="2">Uncharacterized protein</fullName>
    </submittedName>
</protein>
<comment type="caution">
    <text evidence="2">The sequence shown here is derived from an EMBL/GenBank/DDBJ whole genome shotgun (WGS) entry which is preliminary data.</text>
</comment>
<keyword evidence="1" id="KW-1133">Transmembrane helix</keyword>
<accession>A0A835CCM1</accession>
<evidence type="ECO:0000256" key="1">
    <source>
        <dbReference type="SAM" id="Phobius"/>
    </source>
</evidence>
<keyword evidence="3" id="KW-1185">Reference proteome</keyword>
<dbReference type="EMBL" id="JAAIUW010000003">
    <property type="protein sequence ID" value="KAF7837644.1"/>
    <property type="molecule type" value="Genomic_DNA"/>
</dbReference>
<organism evidence="2 3">
    <name type="scientific">Senna tora</name>
    <dbReference type="NCBI Taxonomy" id="362788"/>
    <lineage>
        <taxon>Eukaryota</taxon>
        <taxon>Viridiplantae</taxon>
        <taxon>Streptophyta</taxon>
        <taxon>Embryophyta</taxon>
        <taxon>Tracheophyta</taxon>
        <taxon>Spermatophyta</taxon>
        <taxon>Magnoliopsida</taxon>
        <taxon>eudicotyledons</taxon>
        <taxon>Gunneridae</taxon>
        <taxon>Pentapetalae</taxon>
        <taxon>rosids</taxon>
        <taxon>fabids</taxon>
        <taxon>Fabales</taxon>
        <taxon>Fabaceae</taxon>
        <taxon>Caesalpinioideae</taxon>
        <taxon>Cassia clade</taxon>
        <taxon>Senna</taxon>
    </lineage>
</organism>
<dbReference type="Proteomes" id="UP000634136">
    <property type="component" value="Unassembled WGS sequence"/>
</dbReference>
<evidence type="ECO:0000313" key="2">
    <source>
        <dbReference type="EMBL" id="KAF7837644.1"/>
    </source>
</evidence>
<reference evidence="2" key="1">
    <citation type="submission" date="2020-09" db="EMBL/GenBank/DDBJ databases">
        <title>Genome-Enabled Discovery of Anthraquinone Biosynthesis in Senna tora.</title>
        <authorList>
            <person name="Kang S.-H."/>
            <person name="Pandey R.P."/>
            <person name="Lee C.-M."/>
            <person name="Sim J.-S."/>
            <person name="Jeong J.-T."/>
            <person name="Choi B.-S."/>
            <person name="Jung M."/>
            <person name="Ginzburg D."/>
            <person name="Zhao K."/>
            <person name="Won S.Y."/>
            <person name="Oh T.-J."/>
            <person name="Yu Y."/>
            <person name="Kim N.-H."/>
            <person name="Lee O.R."/>
            <person name="Lee T.-H."/>
            <person name="Bashyal P."/>
            <person name="Kim T.-S."/>
            <person name="Lee W.-H."/>
            <person name="Kawkins C."/>
            <person name="Kim C.-K."/>
            <person name="Kim J.S."/>
            <person name="Ahn B.O."/>
            <person name="Rhee S.Y."/>
            <person name="Sohng J.K."/>
        </authorList>
    </citation>
    <scope>NUCLEOTIDE SEQUENCE</scope>
    <source>
        <tissue evidence="2">Leaf</tissue>
    </source>
</reference>
<evidence type="ECO:0000313" key="3">
    <source>
        <dbReference type="Proteomes" id="UP000634136"/>
    </source>
</evidence>
<sequence>MAMHSIPYEKQGKWPQMCRIGEKIQFCPPNFCPSLMSRSSPSPLKETILKRIPLSNSNFLDSTRNIASWMNFNGRTGEPIRGFHQISVMSVVSLVSLLLLVVGRRSAIHRELLFGHRLLLRRRSLLGYRGLLLLHRFLLSLGAIRNSDGG</sequence>
<gene>
    <name evidence="2" type="ORF">G2W53_006126</name>
</gene>